<reference evidence="1" key="1">
    <citation type="journal article" date="2020" name="Cell">
        <title>Large-Scale Comparative Analyses of Tick Genomes Elucidate Their Genetic Diversity and Vector Capacities.</title>
        <authorList>
            <consortium name="Tick Genome and Microbiome Consortium (TIGMIC)"/>
            <person name="Jia N."/>
            <person name="Wang J."/>
            <person name="Shi W."/>
            <person name="Du L."/>
            <person name="Sun Y."/>
            <person name="Zhan W."/>
            <person name="Jiang J.F."/>
            <person name="Wang Q."/>
            <person name="Zhang B."/>
            <person name="Ji P."/>
            <person name="Bell-Sakyi L."/>
            <person name="Cui X.M."/>
            <person name="Yuan T.T."/>
            <person name="Jiang B.G."/>
            <person name="Yang W.F."/>
            <person name="Lam T.T."/>
            <person name="Chang Q.C."/>
            <person name="Ding S.J."/>
            <person name="Wang X.J."/>
            <person name="Zhu J.G."/>
            <person name="Ruan X.D."/>
            <person name="Zhao L."/>
            <person name="Wei J.T."/>
            <person name="Ye R.Z."/>
            <person name="Que T.C."/>
            <person name="Du C.H."/>
            <person name="Zhou Y.H."/>
            <person name="Cheng J.X."/>
            <person name="Dai P.F."/>
            <person name="Guo W.B."/>
            <person name="Han X.H."/>
            <person name="Huang E.J."/>
            <person name="Li L.F."/>
            <person name="Wei W."/>
            <person name="Gao Y.C."/>
            <person name="Liu J.Z."/>
            <person name="Shao H.Z."/>
            <person name="Wang X."/>
            <person name="Wang C.C."/>
            <person name="Yang T.C."/>
            <person name="Huo Q.B."/>
            <person name="Li W."/>
            <person name="Chen H.Y."/>
            <person name="Chen S.E."/>
            <person name="Zhou L.G."/>
            <person name="Ni X.B."/>
            <person name="Tian J.H."/>
            <person name="Sheng Y."/>
            <person name="Liu T."/>
            <person name="Pan Y.S."/>
            <person name="Xia L.Y."/>
            <person name="Li J."/>
            <person name="Zhao F."/>
            <person name="Cao W.C."/>
        </authorList>
    </citation>
    <scope>NUCLEOTIDE SEQUENCE</scope>
    <source>
        <strain evidence="1">Rmic-2018</strain>
    </source>
</reference>
<dbReference type="EMBL" id="JABSTU010000001">
    <property type="protein sequence ID" value="KAH8039807.1"/>
    <property type="molecule type" value="Genomic_DNA"/>
</dbReference>
<dbReference type="AlphaFoldDB" id="A0A9J6F019"/>
<dbReference type="Proteomes" id="UP000821866">
    <property type="component" value="Chromosome 1"/>
</dbReference>
<protein>
    <submittedName>
        <fullName evidence="1">Uncharacterized protein</fullName>
    </submittedName>
</protein>
<sequence length="176" mass="20588">MSSEYFKQLDVEARQRYRQKPMFESKELPDLLDADVDKFRELRTASREVDGYDDWLAALTADLDATRQSITTTPINPNADPHLLHLWDARRGLTKRWKRNPRLGAQRKRLVPSFWPMIRSIVACIRAKPWNAGFPLLRNIRRFDFVGRPSTLSCVWYAANESLSDLQTEVQKIKQL</sequence>
<evidence type="ECO:0000313" key="1">
    <source>
        <dbReference type="EMBL" id="KAH8039807.1"/>
    </source>
</evidence>
<gene>
    <name evidence="1" type="ORF">HPB51_008999</name>
</gene>
<keyword evidence="2" id="KW-1185">Reference proteome</keyword>
<evidence type="ECO:0000313" key="2">
    <source>
        <dbReference type="Proteomes" id="UP000821866"/>
    </source>
</evidence>
<comment type="caution">
    <text evidence="1">The sequence shown here is derived from an EMBL/GenBank/DDBJ whole genome shotgun (WGS) entry which is preliminary data.</text>
</comment>
<proteinExistence type="predicted"/>
<organism evidence="1 2">
    <name type="scientific">Rhipicephalus microplus</name>
    <name type="common">Cattle tick</name>
    <name type="synonym">Boophilus microplus</name>
    <dbReference type="NCBI Taxonomy" id="6941"/>
    <lineage>
        <taxon>Eukaryota</taxon>
        <taxon>Metazoa</taxon>
        <taxon>Ecdysozoa</taxon>
        <taxon>Arthropoda</taxon>
        <taxon>Chelicerata</taxon>
        <taxon>Arachnida</taxon>
        <taxon>Acari</taxon>
        <taxon>Parasitiformes</taxon>
        <taxon>Ixodida</taxon>
        <taxon>Ixodoidea</taxon>
        <taxon>Ixodidae</taxon>
        <taxon>Rhipicephalinae</taxon>
        <taxon>Rhipicephalus</taxon>
        <taxon>Boophilus</taxon>
    </lineage>
</organism>
<accession>A0A9J6F019</accession>
<name>A0A9J6F019_RHIMP</name>
<reference evidence="1" key="2">
    <citation type="submission" date="2021-09" db="EMBL/GenBank/DDBJ databases">
        <authorList>
            <person name="Jia N."/>
            <person name="Wang J."/>
            <person name="Shi W."/>
            <person name="Du L."/>
            <person name="Sun Y."/>
            <person name="Zhan W."/>
            <person name="Jiang J."/>
            <person name="Wang Q."/>
            <person name="Zhang B."/>
            <person name="Ji P."/>
            <person name="Sakyi L.B."/>
            <person name="Cui X."/>
            <person name="Yuan T."/>
            <person name="Jiang B."/>
            <person name="Yang W."/>
            <person name="Lam T.T.-Y."/>
            <person name="Chang Q."/>
            <person name="Ding S."/>
            <person name="Wang X."/>
            <person name="Zhu J."/>
            <person name="Ruan X."/>
            <person name="Zhao L."/>
            <person name="Wei J."/>
            <person name="Que T."/>
            <person name="Du C."/>
            <person name="Cheng J."/>
            <person name="Dai P."/>
            <person name="Han X."/>
            <person name="Huang E."/>
            <person name="Gao Y."/>
            <person name="Liu J."/>
            <person name="Shao H."/>
            <person name="Ye R."/>
            <person name="Li L."/>
            <person name="Wei W."/>
            <person name="Wang X."/>
            <person name="Wang C."/>
            <person name="Huo Q."/>
            <person name="Li W."/>
            <person name="Guo W."/>
            <person name="Chen H."/>
            <person name="Chen S."/>
            <person name="Zhou L."/>
            <person name="Zhou L."/>
            <person name="Ni X."/>
            <person name="Tian J."/>
            <person name="Zhou Y."/>
            <person name="Sheng Y."/>
            <person name="Liu T."/>
            <person name="Pan Y."/>
            <person name="Xia L."/>
            <person name="Li J."/>
            <person name="Zhao F."/>
            <person name="Cao W."/>
        </authorList>
    </citation>
    <scope>NUCLEOTIDE SEQUENCE</scope>
    <source>
        <strain evidence="1">Rmic-2018</strain>
        <tissue evidence="1">Larvae</tissue>
    </source>
</reference>